<name>A0A1G6LJ82_9BACT</name>
<dbReference type="Proteomes" id="UP000199322">
    <property type="component" value="Unassembled WGS sequence"/>
</dbReference>
<dbReference type="FunFam" id="3.30.230.70:FF:000002">
    <property type="entry name" value="Polyribonucleotide nucleotidyltransferase"/>
    <property type="match status" value="1"/>
</dbReference>
<evidence type="ECO:0000256" key="8">
    <source>
        <dbReference type="HAMAP-Rule" id="MF_01595"/>
    </source>
</evidence>
<keyword evidence="4 8" id="KW-0548">Nucleotidyltransferase</keyword>
<comment type="catalytic activity">
    <reaction evidence="8">
        <text>RNA(n+1) + phosphate = RNA(n) + a ribonucleoside 5'-diphosphate</text>
        <dbReference type="Rhea" id="RHEA:22096"/>
        <dbReference type="Rhea" id="RHEA-COMP:14527"/>
        <dbReference type="Rhea" id="RHEA-COMP:17342"/>
        <dbReference type="ChEBI" id="CHEBI:43474"/>
        <dbReference type="ChEBI" id="CHEBI:57930"/>
        <dbReference type="ChEBI" id="CHEBI:140395"/>
        <dbReference type="EC" id="2.7.7.8"/>
    </reaction>
</comment>
<dbReference type="PANTHER" id="PTHR11252">
    <property type="entry name" value="POLYRIBONUCLEOTIDE NUCLEOTIDYLTRANSFERASE"/>
    <property type="match status" value="1"/>
</dbReference>
<evidence type="ECO:0000313" key="13">
    <source>
        <dbReference type="Proteomes" id="UP000297288"/>
    </source>
</evidence>
<dbReference type="InterPro" id="IPR036612">
    <property type="entry name" value="KH_dom_type_1_sf"/>
</dbReference>
<dbReference type="CDD" id="cd02393">
    <property type="entry name" value="KH-I_PNPase"/>
    <property type="match status" value="1"/>
</dbReference>
<keyword evidence="2 8" id="KW-0963">Cytoplasm</keyword>
<dbReference type="SUPFAM" id="SSF55666">
    <property type="entry name" value="Ribonuclease PH domain 2-like"/>
    <property type="match status" value="2"/>
</dbReference>
<feature type="domain" description="S1 motif" evidence="9">
    <location>
        <begin position="628"/>
        <end position="693"/>
    </location>
</feature>
<comment type="similarity">
    <text evidence="1 8">Belongs to the polyribonucleotide nucleotidyltransferase family.</text>
</comment>
<dbReference type="InterPro" id="IPR003029">
    <property type="entry name" value="S1_domain"/>
</dbReference>
<dbReference type="Gene3D" id="2.40.50.140">
    <property type="entry name" value="Nucleic acid-binding proteins"/>
    <property type="match status" value="1"/>
</dbReference>
<evidence type="ECO:0000256" key="2">
    <source>
        <dbReference type="ARBA" id="ARBA00022490"/>
    </source>
</evidence>
<dbReference type="GO" id="GO:0000287">
    <property type="term" value="F:magnesium ion binding"/>
    <property type="evidence" value="ECO:0007669"/>
    <property type="project" value="UniProtKB-UniRule"/>
</dbReference>
<dbReference type="RefSeq" id="WP_091403399.1">
    <property type="nucleotide sequence ID" value="NZ_FMYV01000004.1"/>
</dbReference>
<dbReference type="NCBIfam" id="TIGR03591">
    <property type="entry name" value="polynuc_phos"/>
    <property type="match status" value="1"/>
</dbReference>
<dbReference type="InterPro" id="IPR001247">
    <property type="entry name" value="ExoRNase_PH_dom1"/>
</dbReference>
<dbReference type="PANTHER" id="PTHR11252:SF0">
    <property type="entry name" value="POLYRIBONUCLEOTIDE NUCLEOTIDYLTRANSFERASE 1, MITOCHONDRIAL"/>
    <property type="match status" value="1"/>
</dbReference>
<dbReference type="PROSITE" id="PS50084">
    <property type="entry name" value="KH_TYPE_1"/>
    <property type="match status" value="1"/>
</dbReference>
<feature type="binding site" evidence="8">
    <location>
        <position position="492"/>
    </location>
    <ligand>
        <name>Mg(2+)</name>
        <dbReference type="ChEBI" id="CHEBI:18420"/>
    </ligand>
</feature>
<evidence type="ECO:0000256" key="3">
    <source>
        <dbReference type="ARBA" id="ARBA00022679"/>
    </source>
</evidence>
<organism evidence="10 12">
    <name type="scientific">Geotoga petraea</name>
    <dbReference type="NCBI Taxonomy" id="28234"/>
    <lineage>
        <taxon>Bacteria</taxon>
        <taxon>Thermotogati</taxon>
        <taxon>Thermotogota</taxon>
        <taxon>Thermotogae</taxon>
        <taxon>Petrotogales</taxon>
        <taxon>Petrotogaceae</taxon>
        <taxon>Geotoga</taxon>
    </lineage>
</organism>
<comment type="function">
    <text evidence="8">Involved in mRNA degradation. Catalyzes the phosphorolysis of single-stranded polyribonucleotides processively in the 3'- to 5'-direction.</text>
</comment>
<dbReference type="InterPro" id="IPR036345">
    <property type="entry name" value="ExoRNase_PH_dom2_sf"/>
</dbReference>
<dbReference type="Proteomes" id="UP000297288">
    <property type="component" value="Unassembled WGS sequence"/>
</dbReference>
<dbReference type="PIRSF" id="PIRSF005499">
    <property type="entry name" value="PNPase"/>
    <property type="match status" value="1"/>
</dbReference>
<dbReference type="SMART" id="SM00316">
    <property type="entry name" value="S1"/>
    <property type="match status" value="1"/>
</dbReference>
<dbReference type="InterPro" id="IPR020568">
    <property type="entry name" value="Ribosomal_Su5_D2-typ_SF"/>
</dbReference>
<dbReference type="GO" id="GO:0000175">
    <property type="term" value="F:3'-5'-RNA exonuclease activity"/>
    <property type="evidence" value="ECO:0007669"/>
    <property type="project" value="TreeGrafter"/>
</dbReference>
<dbReference type="InterPro" id="IPR004088">
    <property type="entry name" value="KH_dom_type_1"/>
</dbReference>
<dbReference type="InterPro" id="IPR004087">
    <property type="entry name" value="KH_dom"/>
</dbReference>
<proteinExistence type="inferred from homology"/>
<evidence type="ECO:0000313" key="10">
    <source>
        <dbReference type="EMBL" id="SDC43269.1"/>
    </source>
</evidence>
<comment type="subcellular location">
    <subcellularLocation>
        <location evidence="8">Cytoplasm</location>
    </subcellularLocation>
</comment>
<dbReference type="AlphaFoldDB" id="A0A1G6LJ82"/>
<dbReference type="SUPFAM" id="SSF50249">
    <property type="entry name" value="Nucleic acid-binding proteins"/>
    <property type="match status" value="1"/>
</dbReference>
<reference evidence="10 12" key="1">
    <citation type="submission" date="2016-10" db="EMBL/GenBank/DDBJ databases">
        <authorList>
            <person name="de Groot N.N."/>
        </authorList>
    </citation>
    <scope>NUCLEOTIDE SEQUENCE [LARGE SCALE GENOMIC DNA]</scope>
    <source>
        <strain evidence="10 12">WG14</strain>
    </source>
</reference>
<dbReference type="CDD" id="cd11363">
    <property type="entry name" value="RNase_PH_PNPase_1"/>
    <property type="match status" value="1"/>
</dbReference>
<dbReference type="HAMAP" id="MF_01595">
    <property type="entry name" value="PNPase"/>
    <property type="match status" value="1"/>
</dbReference>
<dbReference type="GO" id="GO:0005829">
    <property type="term" value="C:cytosol"/>
    <property type="evidence" value="ECO:0007669"/>
    <property type="project" value="UniProtKB-ARBA"/>
</dbReference>
<dbReference type="Pfam" id="PF01138">
    <property type="entry name" value="RNase_PH"/>
    <property type="match status" value="2"/>
</dbReference>
<dbReference type="EMBL" id="FMYV01000004">
    <property type="protein sequence ID" value="SDC43269.1"/>
    <property type="molecule type" value="Genomic_DNA"/>
</dbReference>
<keyword evidence="12" id="KW-1185">Reference proteome</keyword>
<dbReference type="InterPro" id="IPR012162">
    <property type="entry name" value="PNPase"/>
</dbReference>
<dbReference type="OrthoDB" id="9804305at2"/>
<dbReference type="Gene3D" id="3.30.230.70">
    <property type="entry name" value="GHMP Kinase, N-terminal domain"/>
    <property type="match status" value="2"/>
</dbReference>
<dbReference type="Pfam" id="PF03726">
    <property type="entry name" value="PNPase"/>
    <property type="match status" value="1"/>
</dbReference>
<dbReference type="SUPFAM" id="SSF54791">
    <property type="entry name" value="Eukaryotic type KH-domain (KH-domain type I)"/>
    <property type="match status" value="1"/>
</dbReference>
<dbReference type="GO" id="GO:0006402">
    <property type="term" value="P:mRNA catabolic process"/>
    <property type="evidence" value="ECO:0007669"/>
    <property type="project" value="UniProtKB-UniRule"/>
</dbReference>
<keyword evidence="3 8" id="KW-0808">Transferase</keyword>
<dbReference type="Gene3D" id="3.30.1370.10">
    <property type="entry name" value="K Homology domain, type 1"/>
    <property type="match status" value="1"/>
</dbReference>
<dbReference type="Pfam" id="PF00013">
    <property type="entry name" value="KH_1"/>
    <property type="match status" value="1"/>
</dbReference>
<dbReference type="FunFam" id="3.30.230.70:FF:000001">
    <property type="entry name" value="Polyribonucleotide nucleotidyltransferase"/>
    <property type="match status" value="1"/>
</dbReference>
<evidence type="ECO:0000256" key="6">
    <source>
        <dbReference type="ARBA" id="ARBA00022842"/>
    </source>
</evidence>
<dbReference type="Pfam" id="PF03725">
    <property type="entry name" value="RNase_PH_C"/>
    <property type="match status" value="1"/>
</dbReference>
<dbReference type="GO" id="GO:0004654">
    <property type="term" value="F:polyribonucleotide nucleotidyltransferase activity"/>
    <property type="evidence" value="ECO:0007669"/>
    <property type="project" value="UniProtKB-UniRule"/>
</dbReference>
<dbReference type="InterPro" id="IPR027408">
    <property type="entry name" value="PNPase/RNase_PH_dom_sf"/>
</dbReference>
<dbReference type="InterPro" id="IPR015848">
    <property type="entry name" value="PNPase_PH_RNA-bd_bac/org-type"/>
</dbReference>
<feature type="binding site" evidence="8">
    <location>
        <position position="498"/>
    </location>
    <ligand>
        <name>Mg(2+)</name>
        <dbReference type="ChEBI" id="CHEBI:18420"/>
    </ligand>
</feature>
<evidence type="ECO:0000313" key="11">
    <source>
        <dbReference type="EMBL" id="TGG87629.1"/>
    </source>
</evidence>
<comment type="cofactor">
    <cofactor evidence="8">
        <name>Mg(2+)</name>
        <dbReference type="ChEBI" id="CHEBI:18420"/>
    </cofactor>
</comment>
<dbReference type="SMART" id="SM00322">
    <property type="entry name" value="KH"/>
    <property type="match status" value="1"/>
</dbReference>
<dbReference type="SUPFAM" id="SSF54211">
    <property type="entry name" value="Ribosomal protein S5 domain 2-like"/>
    <property type="match status" value="2"/>
</dbReference>
<keyword evidence="7 8" id="KW-0694">RNA-binding</keyword>
<evidence type="ECO:0000259" key="9">
    <source>
        <dbReference type="PROSITE" id="PS50126"/>
    </source>
</evidence>
<dbReference type="EC" id="2.7.7.8" evidence="8"/>
<sequence>MKKWEKEIFGRKLSIEHGKMAKQSLGSVVLNFNESTILVTANASEKPKPGTDFLPLTVDFKEKFYAVGKIPGGFVKREGRPSEEAILSSRLIDRPIRPLFPKNFHNEIQVISTVFAMLSDDSIETWSITGASLALNLSPIPFNGVVAGVRVGYVDGKYVVFPTQEELEKSKMDIIVAGTNEAVTMVEGESLEVTEDEMVDALMFAHDAIKEIIKFEEEIIKDFNIEKWEVEEPECPEEFLNDFEKLIDEEEIIKRLLVDGKKNKDKNLAEYKKSIFEKFEEEYLDKWSESFYNEKKGFLNEKYEEIFKNTMRRSILDENRRADGRGVDEIRPIECETGLINRVHGSALFTRGETQSLGIVTLGAPMDVQMVDTIFSDEDKRFMLHYNFPPYATGESKPLRGPGRREIGHGHLAERAHKNLIPSEEEFPYTIRMVSEILESNGSSSMASVCSASLAMMDAGVPLKKHVAGIAMGLIFEEDKNVVLTDILGIEDHLGDMDFKVTGTREGITAFQMDVKVDKVTREIMKVALEKAKIARNHILDLMYDAIPEPKKEVSKFVPKIKTVQIPQKKIGDVIGRGGEVIKKIMENYTVEVFIDDSGLVKVTGFDTDKIDQAINHIKNLTTDVERGNIFEGKVTRIEKYGLFVEVLPGKTGLLHASNMKPKPTEFKLGQKVQVKVLKVEGPGKFQLELLEEPKEEKDGGQ</sequence>
<keyword evidence="5 8" id="KW-0479">Metal-binding</keyword>
<dbReference type="PROSITE" id="PS50126">
    <property type="entry name" value="S1"/>
    <property type="match status" value="1"/>
</dbReference>
<dbReference type="InterPro" id="IPR012340">
    <property type="entry name" value="NA-bd_OB-fold"/>
</dbReference>
<dbReference type="NCBIfam" id="NF008805">
    <property type="entry name" value="PRK11824.1"/>
    <property type="match status" value="1"/>
</dbReference>
<protein>
    <recommendedName>
        <fullName evidence="8">Polyribonucleotide nucleotidyltransferase</fullName>
        <ecNumber evidence="8">2.7.7.8</ecNumber>
    </recommendedName>
    <alternativeName>
        <fullName evidence="8">Polynucleotide phosphorylase</fullName>
        <shortName evidence="8">PNPase</shortName>
    </alternativeName>
</protein>
<evidence type="ECO:0000256" key="4">
    <source>
        <dbReference type="ARBA" id="ARBA00022695"/>
    </source>
</evidence>
<dbReference type="CDD" id="cd11364">
    <property type="entry name" value="RNase_PH_PNPase_2"/>
    <property type="match status" value="1"/>
</dbReference>
<evidence type="ECO:0000313" key="12">
    <source>
        <dbReference type="Proteomes" id="UP000199322"/>
    </source>
</evidence>
<gene>
    <name evidence="8" type="primary">pnp</name>
    <name evidence="11" type="ORF">E4650_07765</name>
    <name evidence="10" type="ORF">SAMN04488588_1052</name>
</gene>
<evidence type="ECO:0000256" key="5">
    <source>
        <dbReference type="ARBA" id="ARBA00022723"/>
    </source>
</evidence>
<reference evidence="11 13" key="2">
    <citation type="submission" date="2019-04" db="EMBL/GenBank/DDBJ databases">
        <title>Draft genome sequence data and analysis of a Fermenting Bacterium, Geotoga petraea strain HO-Geo1, isolated from heavy-oil petroleum reservoir in Russia.</title>
        <authorList>
            <person name="Grouzdev D.S."/>
            <person name="Semenova E.M."/>
            <person name="Sokolova D.S."/>
            <person name="Tourova T.P."/>
            <person name="Poltaraus A.B."/>
            <person name="Nazina T.N."/>
        </authorList>
    </citation>
    <scope>NUCLEOTIDE SEQUENCE [LARGE SCALE GENOMIC DNA]</scope>
    <source>
        <strain evidence="11 13">HO-Geo1</strain>
    </source>
</reference>
<dbReference type="FunFam" id="3.30.1370.10:FF:000001">
    <property type="entry name" value="Polyribonucleotide nucleotidyltransferase"/>
    <property type="match status" value="1"/>
</dbReference>
<accession>A0A1G6LJ82</accession>
<dbReference type="InterPro" id="IPR015847">
    <property type="entry name" value="ExoRNase_PH_dom2"/>
</dbReference>
<keyword evidence="6 8" id="KW-0460">Magnesium</keyword>
<dbReference type="STRING" id="28234.SAMN04488588_1052"/>
<dbReference type="GO" id="GO:0003723">
    <property type="term" value="F:RNA binding"/>
    <property type="evidence" value="ECO:0007669"/>
    <property type="project" value="UniProtKB-UniRule"/>
</dbReference>
<dbReference type="Pfam" id="PF00575">
    <property type="entry name" value="S1"/>
    <property type="match status" value="1"/>
</dbReference>
<dbReference type="GO" id="GO:0006396">
    <property type="term" value="P:RNA processing"/>
    <property type="evidence" value="ECO:0007669"/>
    <property type="project" value="InterPro"/>
</dbReference>
<evidence type="ECO:0000256" key="7">
    <source>
        <dbReference type="ARBA" id="ARBA00022884"/>
    </source>
</evidence>
<evidence type="ECO:0000256" key="1">
    <source>
        <dbReference type="ARBA" id="ARBA00007404"/>
    </source>
</evidence>
<dbReference type="EMBL" id="SRME01000004">
    <property type="protein sequence ID" value="TGG87629.1"/>
    <property type="molecule type" value="Genomic_DNA"/>
</dbReference>